<dbReference type="Gene3D" id="3.40.1190.20">
    <property type="match status" value="1"/>
</dbReference>
<dbReference type="EMBL" id="VLTK01000005">
    <property type="protein sequence ID" value="TSI16152.1"/>
    <property type="molecule type" value="Genomic_DNA"/>
</dbReference>
<dbReference type="PANTHER" id="PTHR10584:SF166">
    <property type="entry name" value="RIBOKINASE"/>
    <property type="match status" value="1"/>
</dbReference>
<dbReference type="InterPro" id="IPR011611">
    <property type="entry name" value="PfkB_dom"/>
</dbReference>
<name>A0A556CFF2_BREAU</name>
<keyword evidence="2 4" id="KW-0418">Kinase</keyword>
<evidence type="ECO:0000256" key="1">
    <source>
        <dbReference type="ARBA" id="ARBA00022679"/>
    </source>
</evidence>
<gene>
    <name evidence="4" type="ORF">FO013_11055</name>
</gene>
<feature type="domain" description="Carbohydrate kinase PfkB" evidence="3">
    <location>
        <begin position="1"/>
        <end position="296"/>
    </location>
</feature>
<proteinExistence type="predicted"/>
<sequence length="318" mass="33264">MTRVLTVGMHLADVLGRHVESIPDGQGIQLLDEIRLTVAGTAAATAVNLAHLGADVSTVGVVGSDALGSFITSQMGEAGVSTMNLRIDPSSPTSATILPIRKDGSRPALHVVSTNGKLGEQDLHAELLEGISVLHLGGTGLLPGIDGQPSANFLRTAKKLGIVVTMDFIPSRSSLAADRSAIEPCLPYVDYLLPSDDDAYYIAGSGNDRQQAIDYYLNAGVKNVLITMGPDGVSISDTNNRDIRIPAFDVDVIDTTGCGDAFSAGFIASLIEGAETRDAANFALACGSLMATGLGSDAVVLDRKRVDEFRTTNTRRPL</sequence>
<dbReference type="GO" id="GO:0016301">
    <property type="term" value="F:kinase activity"/>
    <property type="evidence" value="ECO:0007669"/>
    <property type="project" value="UniProtKB-KW"/>
</dbReference>
<dbReference type="Pfam" id="PF00294">
    <property type="entry name" value="PfkB"/>
    <property type="match status" value="1"/>
</dbReference>
<dbReference type="AlphaFoldDB" id="A0A556CFF2"/>
<evidence type="ECO:0000259" key="3">
    <source>
        <dbReference type="Pfam" id="PF00294"/>
    </source>
</evidence>
<protein>
    <submittedName>
        <fullName evidence="4">Sugar kinase</fullName>
    </submittedName>
</protein>
<keyword evidence="1" id="KW-0808">Transferase</keyword>
<evidence type="ECO:0000313" key="5">
    <source>
        <dbReference type="Proteomes" id="UP000316406"/>
    </source>
</evidence>
<evidence type="ECO:0000313" key="4">
    <source>
        <dbReference type="EMBL" id="TSI16152.1"/>
    </source>
</evidence>
<dbReference type="GO" id="GO:0005829">
    <property type="term" value="C:cytosol"/>
    <property type="evidence" value="ECO:0007669"/>
    <property type="project" value="TreeGrafter"/>
</dbReference>
<comment type="caution">
    <text evidence="4">The sequence shown here is derived from an EMBL/GenBank/DDBJ whole genome shotgun (WGS) entry which is preliminary data.</text>
</comment>
<reference evidence="4 5" key="1">
    <citation type="submission" date="2019-07" db="EMBL/GenBank/DDBJ databases">
        <title>Draft genome sequence of Brevibacterium aurantiacum XU54 isolated from Xinjiang China.</title>
        <authorList>
            <person name="Xu X."/>
        </authorList>
    </citation>
    <scope>NUCLEOTIDE SEQUENCE [LARGE SCALE GENOMIC DNA]</scope>
    <source>
        <strain evidence="4 5">XU54</strain>
    </source>
</reference>
<dbReference type="PANTHER" id="PTHR10584">
    <property type="entry name" value="SUGAR KINASE"/>
    <property type="match status" value="1"/>
</dbReference>
<dbReference type="CDD" id="cd01166">
    <property type="entry name" value="KdgK"/>
    <property type="match status" value="1"/>
</dbReference>
<dbReference type="Proteomes" id="UP000316406">
    <property type="component" value="Unassembled WGS sequence"/>
</dbReference>
<organism evidence="4 5">
    <name type="scientific">Brevibacterium aurantiacum</name>
    <dbReference type="NCBI Taxonomy" id="273384"/>
    <lineage>
        <taxon>Bacteria</taxon>
        <taxon>Bacillati</taxon>
        <taxon>Actinomycetota</taxon>
        <taxon>Actinomycetes</taxon>
        <taxon>Micrococcales</taxon>
        <taxon>Brevibacteriaceae</taxon>
        <taxon>Brevibacterium</taxon>
    </lineage>
</organism>
<dbReference type="OrthoDB" id="9775849at2"/>
<dbReference type="SUPFAM" id="SSF53613">
    <property type="entry name" value="Ribokinase-like"/>
    <property type="match status" value="1"/>
</dbReference>
<evidence type="ECO:0000256" key="2">
    <source>
        <dbReference type="ARBA" id="ARBA00022777"/>
    </source>
</evidence>
<keyword evidence="5" id="KW-1185">Reference proteome</keyword>
<dbReference type="InterPro" id="IPR029056">
    <property type="entry name" value="Ribokinase-like"/>
</dbReference>
<dbReference type="RefSeq" id="WP_143922587.1">
    <property type="nucleotide sequence ID" value="NZ_VLTK01000005.1"/>
</dbReference>
<accession>A0A556CFF2</accession>